<dbReference type="Gene3D" id="3.40.50.300">
    <property type="entry name" value="P-loop containing nucleotide triphosphate hydrolases"/>
    <property type="match status" value="1"/>
</dbReference>
<dbReference type="AlphaFoldDB" id="A0A8I6RGJ8"/>
<dbReference type="RefSeq" id="XP_014244576.1">
    <property type="nucleotide sequence ID" value="XM_014389090.1"/>
</dbReference>
<dbReference type="KEGG" id="clec:106663877"/>
<name>A0A8I6RGJ8_CIMLE</name>
<feature type="region of interest" description="Disordered" evidence="1">
    <location>
        <begin position="863"/>
        <end position="891"/>
    </location>
</feature>
<evidence type="ECO:0000313" key="3">
    <source>
        <dbReference type="Proteomes" id="UP000494040"/>
    </source>
</evidence>
<dbReference type="RefSeq" id="XP_014244584.1">
    <property type="nucleotide sequence ID" value="XM_014389098.2"/>
</dbReference>
<dbReference type="CDD" id="cd22967">
    <property type="entry name" value="DD_AK7"/>
    <property type="match status" value="1"/>
</dbReference>
<dbReference type="OrthoDB" id="10262413at2759"/>
<feature type="compositionally biased region" description="Basic and acidic residues" evidence="1">
    <location>
        <begin position="867"/>
        <end position="891"/>
    </location>
</feature>
<dbReference type="InterPro" id="IPR027417">
    <property type="entry name" value="P-loop_NTPase"/>
</dbReference>
<organism evidence="2 3">
    <name type="scientific">Cimex lectularius</name>
    <name type="common">Bed bug</name>
    <name type="synonym">Acanthia lectularia</name>
    <dbReference type="NCBI Taxonomy" id="79782"/>
    <lineage>
        <taxon>Eukaryota</taxon>
        <taxon>Metazoa</taxon>
        <taxon>Ecdysozoa</taxon>
        <taxon>Arthropoda</taxon>
        <taxon>Hexapoda</taxon>
        <taxon>Insecta</taxon>
        <taxon>Pterygota</taxon>
        <taxon>Neoptera</taxon>
        <taxon>Paraneoptera</taxon>
        <taxon>Hemiptera</taxon>
        <taxon>Heteroptera</taxon>
        <taxon>Panheteroptera</taxon>
        <taxon>Cimicomorpha</taxon>
        <taxon>Cimicidae</taxon>
        <taxon>Cimex</taxon>
    </lineage>
</organism>
<dbReference type="EnsemblMetazoa" id="XM_014389090.1">
    <property type="protein sequence ID" value="XP_014244576.1"/>
    <property type="gene ID" value="LOC106663877"/>
</dbReference>
<feature type="region of interest" description="Disordered" evidence="1">
    <location>
        <begin position="64"/>
        <end position="209"/>
    </location>
</feature>
<dbReference type="EnsemblMetazoa" id="XM_014389098.2">
    <property type="protein sequence ID" value="XP_014244584.1"/>
    <property type="gene ID" value="LOC106663877"/>
</dbReference>
<protein>
    <submittedName>
        <fullName evidence="2">Uncharacterized protein</fullName>
    </submittedName>
</protein>
<accession>A0A8I6RGJ8</accession>
<dbReference type="Proteomes" id="UP000494040">
    <property type="component" value="Unassembled WGS sequence"/>
</dbReference>
<evidence type="ECO:0000256" key="1">
    <source>
        <dbReference type="SAM" id="MobiDB-lite"/>
    </source>
</evidence>
<dbReference type="GeneID" id="106663877"/>
<dbReference type="InterPro" id="IPR036291">
    <property type="entry name" value="NAD(P)-bd_dom_sf"/>
</dbReference>
<feature type="compositionally biased region" description="Basic and acidic residues" evidence="1">
    <location>
        <begin position="98"/>
        <end position="119"/>
    </location>
</feature>
<sequence>MEMFGEVQGKYIYPREMTECKEAAEEIMKKRPIVSFRIFLNDIDEFIPQELAKVFVLEKFQERNIPAHETSSSSSDEEDIKSSQRSSRKKSIKSQRSKSGDSKGTMKEGSAKNSEKSEPSEPESSKGASSGERRKSKKASTRRASSKKGSIRKASSRRASSKKGASRRASSRRASSRRASSRRASSRRASSKTSRKRKKKSPPIGQKQVVLTKRQVGKVFQKLWPIHVLHRPKCHKRYDWLVDYAHLEEKRLTAQQILPFDVEKAKALRNKGYVFSEELKTCLKKKFWYYTRYMPQPPQITAPLVLEEEKLPEKKTPVELIVNKKIQEYLNEPIKNKPIEFYQKDLAVVEPSYEIYASMSIKNRKNLEKLKPEVRKIIKYLCPDPTNPMEFKDHIYTCTTFIFDITREDADIDEAKAVLDLLTSTLSTTNQAYREKIQSFFGIHTYFLISPVLTWGESKDLKKLAVENVVREEYFPKRLPHPRYKKHYDFENYVHDKSYQYRDIMRILIIGVGLVYGPGGGHLNSYIDLARENKTFLPIFGPGKNLINTFHSAELARLILYLLRNFPYFTPYIVAAEKKPVTQKQILEVMGKSIAENYTKIVPFCFNKTFGIPQSALDIMSSECYIYPSYLTGASGWVDNTGFMHEGGCSMVNYIENGSAKPLRIVIFGPFSLDQTKISMDLSKHYRITYINPSKAVFILLKLVMRMQDIVLALGDTRKPFEDKFRYTMGKNKMNRFNVLRLLAWQREFRRYLLRNKSLYPLRSQSYNFNLKLHEYLSETQTGEPEKMKGPESLLYDAKSVLLRYEKIIKSSPGTLIPARLEVVAEIVHELLQHPILKFTGYILDGVPATEVEAEIIFTRTQGLGGTDEKPPESKDKDLKKQGGDKEKPEKEKVIESKFAGHYERLPNYVFHTAKKSSACMKDCVTKQAKSFQREYMDKFQHLEFYKHNIVKIKSTLDFFTANTSILPITFDTSRESVSQILKHIYFLLGKPEDYGGKYNHQGIFHAPTPGIEEPALRKSSKVDIKENNIQFEDDPFSKEVFSEMKELADKCLPYGYFLNRFLFSNITDALIQTATENPHDPIDFFSEHLFKHNIGGKMPHQKILPPLQRSNLDTYPFNIPKHDKEYSTHL</sequence>
<feature type="compositionally biased region" description="Basic residues" evidence="1">
    <location>
        <begin position="86"/>
        <end position="96"/>
    </location>
</feature>
<keyword evidence="3" id="KW-1185">Reference proteome</keyword>
<evidence type="ECO:0000313" key="2">
    <source>
        <dbReference type="EnsemblMetazoa" id="XP_014244576.1"/>
    </source>
</evidence>
<dbReference type="SUPFAM" id="SSF51735">
    <property type="entry name" value="NAD(P)-binding Rossmann-fold domains"/>
    <property type="match status" value="1"/>
</dbReference>
<dbReference type="Gene3D" id="3.40.50.720">
    <property type="entry name" value="NAD(P)-binding Rossmann-like Domain"/>
    <property type="match status" value="1"/>
</dbReference>
<feature type="compositionally biased region" description="Basic residues" evidence="1">
    <location>
        <begin position="134"/>
        <end position="201"/>
    </location>
</feature>
<dbReference type="PANTHER" id="PTHR48038">
    <property type="entry name" value="RIBONUCLEOPROTEIN RB97D"/>
    <property type="match status" value="1"/>
</dbReference>
<dbReference type="InterPro" id="IPR047499">
    <property type="entry name" value="DD_AK7"/>
</dbReference>
<proteinExistence type="predicted"/>
<dbReference type="PANTHER" id="PTHR48038:SF1">
    <property type="entry name" value="RIBONUCLEOPROTEIN RB97D"/>
    <property type="match status" value="1"/>
</dbReference>
<reference evidence="2" key="1">
    <citation type="submission" date="2022-01" db="UniProtKB">
        <authorList>
            <consortium name="EnsemblMetazoa"/>
        </authorList>
    </citation>
    <scope>IDENTIFICATION</scope>
</reference>